<dbReference type="InterPro" id="IPR050361">
    <property type="entry name" value="MPP/UQCRC_Complex"/>
</dbReference>
<sequence length="431" mass="49505">MEQVAFDQLQETLYRKKLANGLDVFILPKPGFNKTYATFTTKYGSVDNEFVPLGEKESVKVPDGIAHFLEHKMFEDENGDVFQDFSRQGASANAFTSFTRTAYLFSSTSNVETNLKTLLNFVQYPYFTEETVEKEKGIIEQEISMYEDNPDWQNFFGLLQAMYQNHPVKTDIAGTAESIGRITKDDLYMCYRTFYHPANMTMFIVGNVEPEKVMNFIEQNQKEKNFPAAESPQRFFSDEPGQVSEKMKTIPMPVKVGKTLVGIKESEPDKQGRELLKHELSVQLLLEMMFGQSSKNYQDLFSSGLIDDSFSFDYTAEKGFGFTVIGGDSSEPESLAGKITELIEEFKKQPFDEESFRRIRKKKIGFFLRAMNSPEYIANQFTRYYFNDMHLFDVIPVLEELTPESLQSTLQTHFDTETRLSACVIKPEVSE</sequence>
<dbReference type="InterPro" id="IPR011249">
    <property type="entry name" value="Metalloenz_LuxS/M16"/>
</dbReference>
<evidence type="ECO:0000259" key="2">
    <source>
        <dbReference type="Pfam" id="PF05193"/>
    </source>
</evidence>
<gene>
    <name evidence="3" type="ORF">C6Y45_04605</name>
</gene>
<dbReference type="NCBIfam" id="NF047421">
    <property type="entry name" value="YfmH_fam"/>
    <property type="match status" value="1"/>
</dbReference>
<dbReference type="AlphaFoldDB" id="A0A2T4U8N2"/>
<accession>A0A2T4U8N2</accession>
<organism evidence="3 4">
    <name type="scientific">Alkalicoccus saliphilus</name>
    <dbReference type="NCBI Taxonomy" id="200989"/>
    <lineage>
        <taxon>Bacteria</taxon>
        <taxon>Bacillati</taxon>
        <taxon>Bacillota</taxon>
        <taxon>Bacilli</taxon>
        <taxon>Bacillales</taxon>
        <taxon>Bacillaceae</taxon>
        <taxon>Alkalicoccus</taxon>
    </lineage>
</organism>
<reference evidence="3 4" key="1">
    <citation type="submission" date="2018-03" db="EMBL/GenBank/DDBJ databases">
        <title>Alkalicoccus saliphilus sp. nov., isolated from a mineral pool.</title>
        <authorList>
            <person name="Zhao B."/>
        </authorList>
    </citation>
    <scope>NUCLEOTIDE SEQUENCE [LARGE SCALE GENOMIC DNA]</scope>
    <source>
        <strain evidence="3 4">6AG</strain>
    </source>
</reference>
<dbReference type="InterPro" id="IPR007863">
    <property type="entry name" value="Peptidase_M16_C"/>
</dbReference>
<keyword evidence="4" id="KW-1185">Reference proteome</keyword>
<proteinExistence type="predicted"/>
<dbReference type="RefSeq" id="WP_107584000.1">
    <property type="nucleotide sequence ID" value="NZ_PZJJ01000005.1"/>
</dbReference>
<dbReference type="OrthoDB" id="9811314at2"/>
<name>A0A2T4U8N2_9BACI</name>
<dbReference type="Pfam" id="PF05193">
    <property type="entry name" value="Peptidase_M16_C"/>
    <property type="match status" value="1"/>
</dbReference>
<feature type="domain" description="Peptidase M16 C-terminal" evidence="2">
    <location>
        <begin position="181"/>
        <end position="362"/>
    </location>
</feature>
<comment type="caution">
    <text evidence="3">The sequence shown here is derived from an EMBL/GenBank/DDBJ whole genome shotgun (WGS) entry which is preliminary data.</text>
</comment>
<dbReference type="PANTHER" id="PTHR11851:SF134">
    <property type="entry name" value="ZINC-DEPENDENT PROTEASE"/>
    <property type="match status" value="1"/>
</dbReference>
<dbReference type="EMBL" id="PZJJ01000005">
    <property type="protein sequence ID" value="PTL39745.1"/>
    <property type="molecule type" value="Genomic_DNA"/>
</dbReference>
<feature type="domain" description="Peptidase M16 N-terminal" evidence="1">
    <location>
        <begin position="63"/>
        <end position="175"/>
    </location>
</feature>
<evidence type="ECO:0000313" key="3">
    <source>
        <dbReference type="EMBL" id="PTL39745.1"/>
    </source>
</evidence>
<evidence type="ECO:0000259" key="1">
    <source>
        <dbReference type="Pfam" id="PF00675"/>
    </source>
</evidence>
<dbReference type="Gene3D" id="3.30.830.10">
    <property type="entry name" value="Metalloenzyme, LuxS/M16 peptidase-like"/>
    <property type="match status" value="2"/>
</dbReference>
<dbReference type="PANTHER" id="PTHR11851">
    <property type="entry name" value="METALLOPROTEASE"/>
    <property type="match status" value="1"/>
</dbReference>
<dbReference type="InterPro" id="IPR011765">
    <property type="entry name" value="Pept_M16_N"/>
</dbReference>
<dbReference type="Pfam" id="PF00675">
    <property type="entry name" value="Peptidase_M16"/>
    <property type="match status" value="1"/>
</dbReference>
<dbReference type="GO" id="GO:0046872">
    <property type="term" value="F:metal ion binding"/>
    <property type="evidence" value="ECO:0007669"/>
    <property type="project" value="InterPro"/>
</dbReference>
<protein>
    <submittedName>
        <fullName evidence="3">Peptidase M16</fullName>
    </submittedName>
</protein>
<evidence type="ECO:0000313" key="4">
    <source>
        <dbReference type="Proteomes" id="UP000240509"/>
    </source>
</evidence>
<dbReference type="Proteomes" id="UP000240509">
    <property type="component" value="Unassembled WGS sequence"/>
</dbReference>
<dbReference type="SUPFAM" id="SSF63411">
    <property type="entry name" value="LuxS/MPP-like metallohydrolase"/>
    <property type="match status" value="2"/>
</dbReference>